<evidence type="ECO:0000313" key="15">
    <source>
        <dbReference type="Proteomes" id="UP000054565"/>
    </source>
</evidence>
<keyword evidence="9" id="KW-0325">Glycoprotein</keyword>
<evidence type="ECO:0000256" key="7">
    <source>
        <dbReference type="ARBA" id="ARBA00022989"/>
    </source>
</evidence>
<sequence length="1773" mass="198043">MANRMSVYSTSSSGPGPRPAGQQASQVSTTTLLNALHTCYLSGQPYQLDSATSIVVNTALTATTPGHNGELGGTIDLNVARRAWEHARRRAEDGCIVLCSSHQNTPSLLPAFLASLPLPTPEIAYTALAAIRPFVSQVTPFNPARLLYSSFAVTYTFALTGRVTDVNLALSTSGVNITDGLARIPSEPGYRAFDVFYYLLSSASTPAEREFLGLKKPEAYSFLNRSQTYDPPSYLPTTDDGAAAEDFRANLKAIGIKGAAHRSLLSVLAGLLKLGNTAGFLVEEDELEDLCEDIGGLLNVDPIVLLKNCSTEDRESLVLGLYETLLDWVISKANEAIRLELHASHDNGSSDGRPSARTPLSEEESGDTVSITVVDIPDEALGKAVALRGVFDDSLGINAEMKEDGINMVNPGHAIVKEMENAVAEVEPELGIMGGNAGRLRERERDKIQGVLEKVGVELESGAFLKKVLYPDEGRDLNFGRRGRFDLNATLGSSRVWYHLSMHPVDDHPAAIASLPSVSSAWSAGTVSRQLRAWRLAEWANRRNKHLDFTADFDVDEFVSRYALLGCHEGKDGVENWIIERGWSNGDVVVARERIWMREGAWWEAESMLDLKIPTAPVNPFATPAATTPFDGTYGAPSPATASGFFPPDNMSTLGSRENLVNRQSQMPRAPSALGGTRSIAPTTVSQPVQVSSGDYGLGPKGDDRQHENVYYDQDLGKWTAFDPEFGDPKKIEEKKIPTSRRVWSAFVWAVTFWIPSFVLRFVGRMKRPDVRMAWREKVTLILLIFLLNASIVFYIVFLGDLLCPNKDKVWTDKEVSYHQGENDFYVSVHGKVYDISKFWKITHTTNRYPTTKDQMIHFAGKNMDAYFPLPLSYACPGFDIGKQIELQHNDTSAVEFPQAVHKAGPEFQPDPTLALRRIDWYARTFLPRMKEYYKGDLVHSRKSLPQEAEERSRQWASINGRVYDLTDYFYTVGVQNNLKQYDFLPRAVTDLFKNNAGADITEQWRDTDDFRKSMTCLNNQFYVGILDFRETPRCEVNNYILLAFTIILCSVILIKFLAALQLGTKRRPSPQDKFVICLVPAYTEGEDQLRKGLDSLTALQYDNKRKLICVVCDGMIVGGGNDRPTPKIVLDILGVDPKIDPPALPFKSVGVGSEQLNYGKVYSGLYEYEGNVVPYIVVVKVGKQSEQGKSKPGNRGKRDSQVMLLNFLNRVHHRSLMSPLELEMFHQINNVIGVDPELYEYVFMVDADTSVREDSLNRLVASCANDAKIAGICGETSLQNEERSWWTMIQVYEYYISHHLAKSFESLFGSVTCLPGCFCMYRLRTADKGRPLIISDKVIAEYADGDVDTLHKKNLLSLGEDRYLTTLMTKHFPSMSYKFIPDAYASTAAPETWSVLLSQRRRWINSTIHNLAELMFLKDLCGFCCFSMRFIVFIDLFGTIILPATTVYLGYLIYRVASGTGQFPVISIAILAAVYGLQAIIFIIKRQWQHIGWMIIYIMAYPIYSFILPIYSFWNQDNFSWGNTRIVLGEKGDKRVVAVDDEGFDPRSIPLQRWDDYALMNNLPGRRGNSMGQEKPHQQYYDDGGLEMDDMHSVYSSVKPASTILTGFPNQGMHHTPYVLPHSTNPLAVPGNRNSHMTQFTQYTDNPQARNSRHMSIGNLSHYQDNPANASRLSGVGMLTPDSHPGVSQRQSMRSPLSRPASTMIDFRNPPNQGPDETAITAAIRSCLAEVDLDSVTKKQVRALVEQRLQTTLTGDKKAFLDRQIDHELANM</sequence>
<keyword evidence="8 12" id="KW-0472">Membrane</keyword>
<feature type="transmembrane region" description="Helical" evidence="12">
    <location>
        <begin position="1492"/>
        <end position="1515"/>
    </location>
</feature>
<name>A0A0J6YE38_COCIT</name>
<protein>
    <recommendedName>
        <fullName evidence="2">chitin synthase</fullName>
        <ecNumber evidence="2">2.4.1.16</ecNumber>
    </recommendedName>
</protein>
<feature type="transmembrane region" description="Helical" evidence="12">
    <location>
        <begin position="743"/>
        <end position="760"/>
    </location>
</feature>
<dbReference type="Gene3D" id="1.10.10.820">
    <property type="match status" value="1"/>
</dbReference>
<dbReference type="GO" id="GO:0030428">
    <property type="term" value="C:cell septum"/>
    <property type="evidence" value="ECO:0007669"/>
    <property type="project" value="TreeGrafter"/>
</dbReference>
<dbReference type="STRING" id="404692.A0A0J6YE38"/>
<dbReference type="FunFam" id="1.10.10.820:FF:000010">
    <property type="entry name" value="Chitin synthase 6"/>
    <property type="match status" value="1"/>
</dbReference>
<evidence type="ECO:0000256" key="5">
    <source>
        <dbReference type="ARBA" id="ARBA00022679"/>
    </source>
</evidence>
<dbReference type="EC" id="2.4.1.16" evidence="2"/>
<dbReference type="InterPro" id="IPR001609">
    <property type="entry name" value="Myosin_head_motor_dom-like"/>
</dbReference>
<dbReference type="GO" id="GO:0005524">
    <property type="term" value="F:ATP binding"/>
    <property type="evidence" value="ECO:0007669"/>
    <property type="project" value="InterPro"/>
</dbReference>
<dbReference type="Gene3D" id="1.10.10.60">
    <property type="entry name" value="Homeodomain-like"/>
    <property type="match status" value="1"/>
</dbReference>
<dbReference type="InterPro" id="IPR029044">
    <property type="entry name" value="Nucleotide-diphossugar_trans"/>
</dbReference>
<dbReference type="SUPFAM" id="SSF52540">
    <property type="entry name" value="P-loop containing nucleoside triphosphate hydrolases"/>
    <property type="match status" value="1"/>
</dbReference>
<proteinExistence type="predicted"/>
<organism evidence="14 15">
    <name type="scientific">Coccidioides immitis RMSCC 2394</name>
    <dbReference type="NCBI Taxonomy" id="404692"/>
    <lineage>
        <taxon>Eukaryota</taxon>
        <taxon>Fungi</taxon>
        <taxon>Dikarya</taxon>
        <taxon>Ascomycota</taxon>
        <taxon>Pezizomycotina</taxon>
        <taxon>Eurotiomycetes</taxon>
        <taxon>Eurotiomycetidae</taxon>
        <taxon>Onygenales</taxon>
        <taxon>Onygenaceae</taxon>
        <taxon>Coccidioides</taxon>
    </lineage>
</organism>
<comment type="catalytic activity">
    <reaction evidence="10">
        <text>[(1-&gt;4)-N-acetyl-beta-D-glucosaminyl](n) + UDP-N-acetyl-alpha-D-glucosamine = [(1-&gt;4)-N-acetyl-beta-D-glucosaminyl](n+1) + UDP + H(+)</text>
        <dbReference type="Rhea" id="RHEA:16637"/>
        <dbReference type="Rhea" id="RHEA-COMP:9593"/>
        <dbReference type="Rhea" id="RHEA-COMP:9595"/>
        <dbReference type="ChEBI" id="CHEBI:15378"/>
        <dbReference type="ChEBI" id="CHEBI:17029"/>
        <dbReference type="ChEBI" id="CHEBI:57705"/>
        <dbReference type="ChEBI" id="CHEBI:58223"/>
        <dbReference type="EC" id="2.4.1.16"/>
    </reaction>
    <physiologicalReaction direction="left-to-right" evidence="10">
        <dbReference type="Rhea" id="RHEA:16638"/>
    </physiologicalReaction>
</comment>
<keyword evidence="3" id="KW-1003">Cell membrane</keyword>
<dbReference type="InterPro" id="IPR027417">
    <property type="entry name" value="P-loop_NTPase"/>
</dbReference>
<dbReference type="Gene3D" id="3.10.120.10">
    <property type="entry name" value="Cytochrome b5-like heme/steroid binding domain"/>
    <property type="match status" value="2"/>
</dbReference>
<evidence type="ECO:0000256" key="10">
    <source>
        <dbReference type="ARBA" id="ARBA00049510"/>
    </source>
</evidence>
<feature type="transmembrane region" description="Helical" evidence="12">
    <location>
        <begin position="1431"/>
        <end position="1454"/>
    </location>
</feature>
<dbReference type="InterPro" id="IPR036400">
    <property type="entry name" value="Cyt_B5-like_heme/steroid_sf"/>
</dbReference>
<feature type="transmembrane region" description="Helical" evidence="12">
    <location>
        <begin position="1466"/>
        <end position="1485"/>
    </location>
</feature>
<dbReference type="Pfam" id="PF00173">
    <property type="entry name" value="Cyt-b5"/>
    <property type="match status" value="1"/>
</dbReference>
<feature type="compositionally biased region" description="Polar residues" evidence="11">
    <location>
        <begin position="1"/>
        <end position="14"/>
    </location>
</feature>
<feature type="domain" description="DEK-C" evidence="13">
    <location>
        <begin position="1715"/>
        <end position="1771"/>
    </location>
</feature>
<dbReference type="GO" id="GO:0031505">
    <property type="term" value="P:fungal-type cell wall organization"/>
    <property type="evidence" value="ECO:0007669"/>
    <property type="project" value="TreeGrafter"/>
</dbReference>
<dbReference type="EMBL" id="DS028095">
    <property type="protein sequence ID" value="KMP05213.1"/>
    <property type="molecule type" value="Genomic_DNA"/>
</dbReference>
<feature type="region of interest" description="Disordered" evidence="11">
    <location>
        <begin position="1"/>
        <end position="26"/>
    </location>
</feature>
<evidence type="ECO:0000256" key="1">
    <source>
        <dbReference type="ARBA" id="ARBA00004651"/>
    </source>
</evidence>
<dbReference type="GO" id="GO:0003774">
    <property type="term" value="F:cytoskeletal motor activity"/>
    <property type="evidence" value="ECO:0007669"/>
    <property type="project" value="InterPro"/>
</dbReference>
<feature type="compositionally biased region" description="Polar residues" evidence="11">
    <location>
        <begin position="680"/>
        <end position="693"/>
    </location>
</feature>
<evidence type="ECO:0000256" key="8">
    <source>
        <dbReference type="ARBA" id="ARBA00023136"/>
    </source>
</evidence>
<dbReference type="Pfam" id="PF08766">
    <property type="entry name" value="DEK_C"/>
    <property type="match status" value="1"/>
</dbReference>
<dbReference type="CDD" id="cd04190">
    <property type="entry name" value="Chitin_synth_C"/>
    <property type="match status" value="1"/>
</dbReference>
<evidence type="ECO:0000256" key="4">
    <source>
        <dbReference type="ARBA" id="ARBA00022676"/>
    </source>
</evidence>
<evidence type="ECO:0000256" key="12">
    <source>
        <dbReference type="SAM" id="Phobius"/>
    </source>
</evidence>
<dbReference type="GO" id="GO:0005886">
    <property type="term" value="C:plasma membrane"/>
    <property type="evidence" value="ECO:0007669"/>
    <property type="project" value="UniProtKB-SubCell"/>
</dbReference>
<dbReference type="GO" id="GO:0004100">
    <property type="term" value="F:chitin synthase activity"/>
    <property type="evidence" value="ECO:0007669"/>
    <property type="project" value="UniProtKB-EC"/>
</dbReference>
<gene>
    <name evidence="14" type="ORF">CIRG_04894</name>
</gene>
<dbReference type="InterPro" id="IPR014876">
    <property type="entry name" value="DEK_C"/>
</dbReference>
<keyword evidence="7 12" id="KW-1133">Transmembrane helix</keyword>
<feature type="region of interest" description="Disordered" evidence="11">
    <location>
        <begin position="344"/>
        <end position="368"/>
    </location>
</feature>
<feature type="transmembrane region" description="Helical" evidence="12">
    <location>
        <begin position="781"/>
        <end position="800"/>
    </location>
</feature>
<evidence type="ECO:0000313" key="14">
    <source>
        <dbReference type="EMBL" id="KMP05213.1"/>
    </source>
</evidence>
<evidence type="ECO:0000259" key="13">
    <source>
        <dbReference type="PROSITE" id="PS51998"/>
    </source>
</evidence>
<comment type="subcellular location">
    <subcellularLocation>
        <location evidence="1">Cell membrane</location>
        <topology evidence="1">Multi-pass membrane protein</topology>
    </subcellularLocation>
</comment>
<dbReference type="SMART" id="SM00242">
    <property type="entry name" value="MYSc"/>
    <property type="match status" value="1"/>
</dbReference>
<dbReference type="PROSITE" id="PS51998">
    <property type="entry name" value="DEK_C"/>
    <property type="match status" value="1"/>
</dbReference>
<dbReference type="OrthoDB" id="370884at2759"/>
<keyword evidence="4" id="KW-0328">Glycosyltransferase</keyword>
<keyword evidence="6 12" id="KW-0812">Transmembrane</keyword>
<dbReference type="Pfam" id="PF03142">
    <property type="entry name" value="Chitin_synth_2"/>
    <property type="match status" value="1"/>
</dbReference>
<dbReference type="Proteomes" id="UP000054565">
    <property type="component" value="Unassembled WGS sequence"/>
</dbReference>
<accession>A0A0J6YE38</accession>
<dbReference type="GO" id="GO:0016459">
    <property type="term" value="C:myosin complex"/>
    <property type="evidence" value="ECO:0007669"/>
    <property type="project" value="InterPro"/>
</dbReference>
<feature type="region of interest" description="Disordered" evidence="11">
    <location>
        <begin position="668"/>
        <end position="704"/>
    </location>
</feature>
<dbReference type="Gene3D" id="1.20.120.720">
    <property type="entry name" value="Myosin VI head, motor domain, U50 subdomain"/>
    <property type="match status" value="1"/>
</dbReference>
<evidence type="ECO:0000256" key="3">
    <source>
        <dbReference type="ARBA" id="ARBA00022475"/>
    </source>
</evidence>
<evidence type="ECO:0000256" key="2">
    <source>
        <dbReference type="ARBA" id="ARBA00012543"/>
    </source>
</evidence>
<dbReference type="InterPro" id="IPR004835">
    <property type="entry name" value="Chitin_synth"/>
</dbReference>
<dbReference type="SUPFAM" id="SSF109715">
    <property type="entry name" value="DEK C-terminal domain"/>
    <property type="match status" value="1"/>
</dbReference>
<dbReference type="InterPro" id="IPR001199">
    <property type="entry name" value="Cyt_B5-like_heme/steroid-bd"/>
</dbReference>
<keyword evidence="5" id="KW-0808">Transferase</keyword>
<feature type="transmembrane region" description="Helical" evidence="12">
    <location>
        <begin position="1040"/>
        <end position="1061"/>
    </location>
</feature>
<dbReference type="PANTHER" id="PTHR22914">
    <property type="entry name" value="CHITIN SYNTHASE"/>
    <property type="match status" value="1"/>
</dbReference>
<dbReference type="GO" id="GO:0006031">
    <property type="term" value="P:chitin biosynthetic process"/>
    <property type="evidence" value="ECO:0007669"/>
    <property type="project" value="TreeGrafter"/>
</dbReference>
<evidence type="ECO:0000256" key="6">
    <source>
        <dbReference type="ARBA" id="ARBA00022692"/>
    </source>
</evidence>
<evidence type="ECO:0000256" key="11">
    <source>
        <dbReference type="SAM" id="MobiDB-lite"/>
    </source>
</evidence>
<dbReference type="PANTHER" id="PTHR22914:SF13">
    <property type="entry name" value="CHITIN SYNTHASE"/>
    <property type="match status" value="1"/>
</dbReference>
<dbReference type="SUPFAM" id="SSF53448">
    <property type="entry name" value="Nucleotide-diphospho-sugar transferases"/>
    <property type="match status" value="1"/>
</dbReference>
<dbReference type="SMART" id="SM01117">
    <property type="entry name" value="Cyt-b5"/>
    <property type="match status" value="2"/>
</dbReference>
<reference evidence="15" key="1">
    <citation type="journal article" date="2010" name="Genome Res.">
        <title>Population genomic sequencing of Coccidioides fungi reveals recent hybridization and transposon control.</title>
        <authorList>
            <person name="Neafsey D.E."/>
            <person name="Barker B.M."/>
            <person name="Sharpton T.J."/>
            <person name="Stajich J.E."/>
            <person name="Park D.J."/>
            <person name="Whiston E."/>
            <person name="Hung C.-Y."/>
            <person name="McMahan C."/>
            <person name="White J."/>
            <person name="Sykes S."/>
            <person name="Heiman D."/>
            <person name="Young S."/>
            <person name="Zeng Q."/>
            <person name="Abouelleil A."/>
            <person name="Aftuck L."/>
            <person name="Bessette D."/>
            <person name="Brown A."/>
            <person name="FitzGerald M."/>
            <person name="Lui A."/>
            <person name="Macdonald J.P."/>
            <person name="Priest M."/>
            <person name="Orbach M.J."/>
            <person name="Galgiani J.N."/>
            <person name="Kirkland T.N."/>
            <person name="Cole G.T."/>
            <person name="Birren B.W."/>
            <person name="Henn M.R."/>
            <person name="Taylor J.W."/>
            <person name="Rounsley S.D."/>
        </authorList>
    </citation>
    <scope>NUCLEOTIDE SEQUENCE [LARGE SCALE GENOMIC DNA]</scope>
    <source>
        <strain evidence="15">RMSCC 2394</strain>
    </source>
</reference>
<dbReference type="SUPFAM" id="SSF55856">
    <property type="entry name" value="Cytochrome b5-like heme/steroid binding domain"/>
    <property type="match status" value="1"/>
</dbReference>
<evidence type="ECO:0000256" key="9">
    <source>
        <dbReference type="ARBA" id="ARBA00023180"/>
    </source>
</evidence>